<protein>
    <recommendedName>
        <fullName evidence="1">BTB domain-containing protein</fullName>
    </recommendedName>
</protein>
<dbReference type="Proteomes" id="UP000663827">
    <property type="component" value="Unassembled WGS sequence"/>
</dbReference>
<proteinExistence type="predicted"/>
<feature type="domain" description="BTB" evidence="1">
    <location>
        <begin position="52"/>
        <end position="131"/>
    </location>
</feature>
<evidence type="ECO:0000259" key="1">
    <source>
        <dbReference type="PROSITE" id="PS50097"/>
    </source>
</evidence>
<evidence type="ECO:0000313" key="3">
    <source>
        <dbReference type="Proteomes" id="UP000663827"/>
    </source>
</evidence>
<name>A0A8H3DVP9_9AGAM</name>
<organism evidence="2 3">
    <name type="scientific">Rhizoctonia solani</name>
    <dbReference type="NCBI Taxonomy" id="456999"/>
    <lineage>
        <taxon>Eukaryota</taxon>
        <taxon>Fungi</taxon>
        <taxon>Dikarya</taxon>
        <taxon>Basidiomycota</taxon>
        <taxon>Agaricomycotina</taxon>
        <taxon>Agaricomycetes</taxon>
        <taxon>Cantharellales</taxon>
        <taxon>Ceratobasidiaceae</taxon>
        <taxon>Rhizoctonia</taxon>
    </lineage>
</organism>
<dbReference type="EMBL" id="CAJNJQ010000451">
    <property type="protein sequence ID" value="CAE7079239.1"/>
    <property type="molecule type" value="Genomic_DNA"/>
</dbReference>
<dbReference type="PROSITE" id="PS50097">
    <property type="entry name" value="BTB"/>
    <property type="match status" value="1"/>
</dbReference>
<reference evidence="2" key="1">
    <citation type="submission" date="2021-01" db="EMBL/GenBank/DDBJ databases">
        <authorList>
            <person name="Kaushik A."/>
        </authorList>
    </citation>
    <scope>NUCLEOTIDE SEQUENCE</scope>
    <source>
        <strain evidence="2">AG5</strain>
    </source>
</reference>
<gene>
    <name evidence="2" type="ORF">RDB_LOCUS22365</name>
</gene>
<sequence>MAELENSSNNQLPPPSPPASIIATSWVAPASSGGQTSVQPHLRDSKYYYADGSVVFLVENRLFKIHASLLAADAEEYEFKSIMKDATENLGSEERLGTNDAHPIVLPPDVTKSQFRDFLMVVFGGVTSYSFLSLLKTLQTPSDYNPRLASRLANIGYLGCRFGIKRLDTWSQSHLCTILRRFVATQRLTDDWDAQTFLRLVQYVQNTTATSYRIVLSSLMRHIMSALVKKAYELDDEMPHGNIIDICAALYKEKDLLINTPGIFGFVFAVIVSLGPHSPIWTDRLTREDRRVLYAANATLIRLSNLPDLEIGWITDPSAIKVVCSQCSRNFDDIWEDAFSQCNGLKSRIPSEDVRHVVCLPAYHVYFRSISNADCQCSDQISIHLSQKTEALFHGLTEKYKYLVETV</sequence>
<dbReference type="InterPro" id="IPR000210">
    <property type="entry name" value="BTB/POZ_dom"/>
</dbReference>
<evidence type="ECO:0000313" key="2">
    <source>
        <dbReference type="EMBL" id="CAE7079239.1"/>
    </source>
</evidence>
<comment type="caution">
    <text evidence="2">The sequence shown here is derived from an EMBL/GenBank/DDBJ whole genome shotgun (WGS) entry which is preliminary data.</text>
</comment>
<accession>A0A8H3DVP9</accession>
<dbReference type="AlphaFoldDB" id="A0A8H3DVP9"/>